<protein>
    <submittedName>
        <fullName evidence="1">Uncharacterized protein</fullName>
    </submittedName>
</protein>
<evidence type="ECO:0000313" key="1">
    <source>
        <dbReference type="EMBL" id="GAG85845.1"/>
    </source>
</evidence>
<organism evidence="1">
    <name type="scientific">marine sediment metagenome</name>
    <dbReference type="NCBI Taxonomy" id="412755"/>
    <lineage>
        <taxon>unclassified sequences</taxon>
        <taxon>metagenomes</taxon>
        <taxon>ecological metagenomes</taxon>
    </lineage>
</organism>
<feature type="non-terminal residue" evidence="1">
    <location>
        <position position="1"/>
    </location>
</feature>
<reference evidence="1" key="1">
    <citation type="journal article" date="2014" name="Front. Microbiol.">
        <title>High frequency of phylogenetically diverse reductive dehalogenase-homologous genes in deep subseafloor sedimentary metagenomes.</title>
        <authorList>
            <person name="Kawai M."/>
            <person name="Futagami T."/>
            <person name="Toyoda A."/>
            <person name="Takaki Y."/>
            <person name="Nishi S."/>
            <person name="Hori S."/>
            <person name="Arai W."/>
            <person name="Tsubouchi T."/>
            <person name="Morono Y."/>
            <person name="Uchiyama I."/>
            <person name="Ito T."/>
            <person name="Fujiyama A."/>
            <person name="Inagaki F."/>
            <person name="Takami H."/>
        </authorList>
    </citation>
    <scope>NUCLEOTIDE SEQUENCE</scope>
    <source>
        <strain evidence="1">Expedition CK06-06</strain>
    </source>
</reference>
<gene>
    <name evidence="1" type="ORF">S01H4_30157</name>
</gene>
<dbReference type="AlphaFoldDB" id="X1ASX3"/>
<dbReference type="EMBL" id="BART01015541">
    <property type="protein sequence ID" value="GAG85845.1"/>
    <property type="molecule type" value="Genomic_DNA"/>
</dbReference>
<sequence>KDKKECERLIFVSLFSFHINKNYLTKQSERKKLLKDQQKILDLTIDSF</sequence>
<comment type="caution">
    <text evidence="1">The sequence shown here is derived from an EMBL/GenBank/DDBJ whole genome shotgun (WGS) entry which is preliminary data.</text>
</comment>
<name>X1ASX3_9ZZZZ</name>
<proteinExistence type="predicted"/>
<accession>X1ASX3</accession>